<dbReference type="FunFam" id="2.60.120.290:FF:000001">
    <property type="entry name" value="CUB and sushi domain-containing protein 3 isoform X1"/>
    <property type="match status" value="1"/>
</dbReference>
<evidence type="ECO:0000256" key="4">
    <source>
        <dbReference type="ARBA" id="ARBA00023157"/>
    </source>
</evidence>
<dbReference type="Pfam" id="PF00084">
    <property type="entry name" value="Sushi"/>
    <property type="match status" value="1"/>
</dbReference>
<dbReference type="PANTHER" id="PTHR45656">
    <property type="entry name" value="PROTEIN CBR-CLEC-78"/>
    <property type="match status" value="1"/>
</dbReference>
<evidence type="ECO:0000256" key="5">
    <source>
        <dbReference type="PROSITE-ProRule" id="PRU00302"/>
    </source>
</evidence>
<organism evidence="8 9">
    <name type="scientific">Accipiter nisus</name>
    <name type="common">Eurasian sparrowhawk</name>
    <dbReference type="NCBI Taxonomy" id="211598"/>
    <lineage>
        <taxon>Eukaryota</taxon>
        <taxon>Metazoa</taxon>
        <taxon>Chordata</taxon>
        <taxon>Craniata</taxon>
        <taxon>Vertebrata</taxon>
        <taxon>Euteleostomi</taxon>
        <taxon>Archelosauria</taxon>
        <taxon>Archosauria</taxon>
        <taxon>Dinosauria</taxon>
        <taxon>Saurischia</taxon>
        <taxon>Theropoda</taxon>
        <taxon>Coelurosauria</taxon>
        <taxon>Aves</taxon>
        <taxon>Neognathae</taxon>
        <taxon>Neoaves</taxon>
        <taxon>Telluraves</taxon>
        <taxon>Accipitrimorphae</taxon>
        <taxon>Accipitriformes</taxon>
        <taxon>Accipitridae</taxon>
        <taxon>Accipitrinae</taxon>
        <taxon>Accipiter</taxon>
    </lineage>
</organism>
<dbReference type="Gene3D" id="2.60.120.290">
    <property type="entry name" value="Spermadhesin, CUB domain"/>
    <property type="match status" value="2"/>
</dbReference>
<dbReference type="Pfam" id="PF00431">
    <property type="entry name" value="CUB"/>
    <property type="match status" value="2"/>
</dbReference>
<dbReference type="CDD" id="cd00041">
    <property type="entry name" value="CUB"/>
    <property type="match status" value="2"/>
</dbReference>
<feature type="domain" description="Sushi" evidence="7">
    <location>
        <begin position="118"/>
        <end position="179"/>
    </location>
</feature>
<comment type="caution">
    <text evidence="5">Lacks conserved residue(s) required for the propagation of feature annotation.</text>
</comment>
<dbReference type="SMART" id="SM00032">
    <property type="entry name" value="CCP"/>
    <property type="match status" value="1"/>
</dbReference>
<keyword evidence="2" id="KW-0732">Signal</keyword>
<evidence type="ECO:0000256" key="1">
    <source>
        <dbReference type="ARBA" id="ARBA00022659"/>
    </source>
</evidence>
<evidence type="ECO:0000256" key="3">
    <source>
        <dbReference type="ARBA" id="ARBA00022737"/>
    </source>
</evidence>
<dbReference type="Proteomes" id="UP000694541">
    <property type="component" value="Unplaced"/>
</dbReference>
<evidence type="ECO:0000256" key="2">
    <source>
        <dbReference type="ARBA" id="ARBA00022729"/>
    </source>
</evidence>
<reference evidence="8" key="1">
    <citation type="submission" date="2025-08" db="UniProtKB">
        <authorList>
            <consortium name="Ensembl"/>
        </authorList>
    </citation>
    <scope>IDENTIFICATION</scope>
</reference>
<dbReference type="CDD" id="cd00033">
    <property type="entry name" value="CCP"/>
    <property type="match status" value="1"/>
</dbReference>
<name>A0A8B9NGH2_9AVES</name>
<keyword evidence="9" id="KW-1185">Reference proteome</keyword>
<dbReference type="PROSITE" id="PS01180">
    <property type="entry name" value="CUB"/>
    <property type="match status" value="2"/>
</dbReference>
<dbReference type="InterPro" id="IPR051277">
    <property type="entry name" value="SEZ6_CSMD_C4BPB_Regulators"/>
</dbReference>
<dbReference type="PANTHER" id="PTHR45656:SF4">
    <property type="entry name" value="PROTEIN CBR-CLEC-78"/>
    <property type="match status" value="1"/>
</dbReference>
<sequence length="243" mass="26587">RGIRGGGNMTEQFVGAPFSCFFNFTTPSGIVLSPNYPEEYGSSLHCVWLIIAKPESRIHLAFNDFDVEPQFDFLAVKDGGTAESPVLGTFSGNQIPSSLTSTSYSLFSYFSLSAFRHNECPDPGVPVNGKRFGDSLQLGSSVSFLCDEGFIRTHGSETITCILKEGNVVWNNAVLRCEAPCGGHLTSPSGTILSPGWPGFYKDSLSCAWVIEAQPGYPIKITFDRYSPWASQKFLLRGCFGWF</sequence>
<keyword evidence="4" id="KW-1015">Disulfide bond</keyword>
<dbReference type="PROSITE" id="PS50923">
    <property type="entry name" value="SUSHI"/>
    <property type="match status" value="1"/>
</dbReference>
<dbReference type="Gene3D" id="2.10.70.10">
    <property type="entry name" value="Complement Module, domain 1"/>
    <property type="match status" value="1"/>
</dbReference>
<dbReference type="InterPro" id="IPR035976">
    <property type="entry name" value="Sushi/SCR/CCP_sf"/>
</dbReference>
<dbReference type="InterPro" id="IPR000436">
    <property type="entry name" value="Sushi_SCR_CCP_dom"/>
</dbReference>
<dbReference type="Ensembl" id="ENSANIT00000024830.1">
    <property type="protein sequence ID" value="ENSANIP00000024029.1"/>
    <property type="gene ID" value="ENSANIG00000016291.1"/>
</dbReference>
<dbReference type="SUPFAM" id="SSF57535">
    <property type="entry name" value="Complement control module/SCR domain"/>
    <property type="match status" value="1"/>
</dbReference>
<proteinExistence type="predicted"/>
<evidence type="ECO:0000259" key="7">
    <source>
        <dbReference type="PROSITE" id="PS50923"/>
    </source>
</evidence>
<feature type="domain" description="CUB" evidence="6">
    <location>
        <begin position="181"/>
        <end position="243"/>
    </location>
</feature>
<dbReference type="InterPro" id="IPR035914">
    <property type="entry name" value="Sperma_CUB_dom_sf"/>
</dbReference>
<evidence type="ECO:0000313" key="8">
    <source>
        <dbReference type="Ensembl" id="ENSANIP00000024029.1"/>
    </source>
</evidence>
<accession>A0A8B9NGH2</accession>
<keyword evidence="1 5" id="KW-0768">Sushi</keyword>
<feature type="domain" description="CUB" evidence="6">
    <location>
        <begin position="20"/>
        <end position="105"/>
    </location>
</feature>
<protein>
    <submittedName>
        <fullName evidence="8">Uncharacterized protein</fullName>
    </submittedName>
</protein>
<dbReference type="SMART" id="SM00042">
    <property type="entry name" value="CUB"/>
    <property type="match status" value="1"/>
</dbReference>
<reference evidence="8" key="2">
    <citation type="submission" date="2025-09" db="UniProtKB">
        <authorList>
            <consortium name="Ensembl"/>
        </authorList>
    </citation>
    <scope>IDENTIFICATION</scope>
</reference>
<dbReference type="SUPFAM" id="SSF49854">
    <property type="entry name" value="Spermadhesin, CUB domain"/>
    <property type="match status" value="2"/>
</dbReference>
<dbReference type="InterPro" id="IPR000859">
    <property type="entry name" value="CUB_dom"/>
</dbReference>
<evidence type="ECO:0000259" key="6">
    <source>
        <dbReference type="PROSITE" id="PS01180"/>
    </source>
</evidence>
<evidence type="ECO:0000313" key="9">
    <source>
        <dbReference type="Proteomes" id="UP000694541"/>
    </source>
</evidence>
<dbReference type="AlphaFoldDB" id="A0A8B9NGH2"/>
<keyword evidence="3" id="KW-0677">Repeat</keyword>